<feature type="active site" description="Proton acceptor" evidence="7">
    <location>
        <position position="266"/>
    </location>
</feature>
<gene>
    <name evidence="7" type="primary">zwf</name>
    <name evidence="10" type="ORF">SAMN04487973_11722</name>
</gene>
<dbReference type="NCBIfam" id="TIGR00871">
    <property type="entry name" value="zwf"/>
    <property type="match status" value="1"/>
</dbReference>
<keyword evidence="6 7" id="KW-0119">Carbohydrate metabolism</keyword>
<evidence type="ECO:0000256" key="3">
    <source>
        <dbReference type="ARBA" id="ARBA00022526"/>
    </source>
</evidence>
<dbReference type="SUPFAM" id="SSF51735">
    <property type="entry name" value="NAD(P)-binding Rossmann-fold domains"/>
    <property type="match status" value="1"/>
</dbReference>
<reference evidence="10 11" key="1">
    <citation type="submission" date="2016-10" db="EMBL/GenBank/DDBJ databases">
        <authorList>
            <person name="Varghese N."/>
            <person name="Submissions S."/>
        </authorList>
    </citation>
    <scope>NUCLEOTIDE SEQUENCE [LARGE SCALE GENOMIC DNA]</scope>
    <source>
        <strain evidence="10 11">CGMCC 1.3889</strain>
    </source>
</reference>
<dbReference type="PANTHER" id="PTHR23429:SF0">
    <property type="entry name" value="GLUCOSE-6-PHOSPHATE 1-DEHYDROGENASE"/>
    <property type="match status" value="1"/>
</dbReference>
<name>A0A1H9S205_9LACO</name>
<keyword evidence="11" id="KW-1185">Reference proteome</keyword>
<dbReference type="SUPFAM" id="SSF55347">
    <property type="entry name" value="Glyceraldehyde-3-phosphate dehydrogenase-like, C-terminal domain"/>
    <property type="match status" value="1"/>
</dbReference>
<dbReference type="InterPro" id="IPR001282">
    <property type="entry name" value="G6P_DH"/>
</dbReference>
<accession>A0A1H9S205</accession>
<evidence type="ECO:0000313" key="10">
    <source>
        <dbReference type="EMBL" id="SER78655.1"/>
    </source>
</evidence>
<feature type="binding site" evidence="7">
    <location>
        <position position="242"/>
    </location>
    <ligand>
        <name>substrate</name>
    </ligand>
</feature>
<dbReference type="Proteomes" id="UP000182818">
    <property type="component" value="Unassembled WGS sequence"/>
</dbReference>
<feature type="domain" description="Glucose-6-phosphate dehydrogenase NAD-binding" evidence="8">
    <location>
        <begin position="30"/>
        <end position="212"/>
    </location>
</feature>
<comment type="caution">
    <text evidence="10">The sequence shown here is derived from an EMBL/GenBank/DDBJ whole genome shotgun (WGS) entry which is preliminary data.</text>
</comment>
<protein>
    <recommendedName>
        <fullName evidence="7">Glucose-6-phosphate 1-dehydrogenase</fullName>
        <shortName evidence="7">G6PD</shortName>
        <ecNumber evidence="7">1.1.1.49</ecNumber>
    </recommendedName>
</protein>
<evidence type="ECO:0000256" key="2">
    <source>
        <dbReference type="ARBA" id="ARBA00009975"/>
    </source>
</evidence>
<evidence type="ECO:0000313" key="11">
    <source>
        <dbReference type="Proteomes" id="UP000182818"/>
    </source>
</evidence>
<feature type="binding site" evidence="7">
    <location>
        <position position="208"/>
    </location>
    <ligand>
        <name>substrate</name>
    </ligand>
</feature>
<feature type="domain" description="Glucose-6-phosphate dehydrogenase C-terminal" evidence="9">
    <location>
        <begin position="216"/>
        <end position="512"/>
    </location>
</feature>
<dbReference type="PRINTS" id="PR00079">
    <property type="entry name" value="G6PDHDRGNASE"/>
</dbReference>
<dbReference type="Pfam" id="PF00479">
    <property type="entry name" value="G6PD_N"/>
    <property type="match status" value="1"/>
</dbReference>
<dbReference type="InterPro" id="IPR022675">
    <property type="entry name" value="G6P_DH_C"/>
</dbReference>
<feature type="binding site" evidence="7">
    <location>
        <position position="204"/>
    </location>
    <ligand>
        <name>substrate</name>
    </ligand>
</feature>
<feature type="binding site" evidence="7">
    <location>
        <position position="174"/>
    </location>
    <ligand>
        <name>NADP(+)</name>
        <dbReference type="ChEBI" id="CHEBI:58349"/>
    </ligand>
</feature>
<evidence type="ECO:0000256" key="1">
    <source>
        <dbReference type="ARBA" id="ARBA00004937"/>
    </source>
</evidence>
<dbReference type="InterPro" id="IPR019796">
    <property type="entry name" value="G6P_DH_AS"/>
</dbReference>
<keyword evidence="5 7" id="KW-0560">Oxidoreductase</keyword>
<dbReference type="Gene3D" id="3.30.360.10">
    <property type="entry name" value="Dihydrodipicolinate Reductase, domain 2"/>
    <property type="match status" value="1"/>
</dbReference>
<comment type="function">
    <text evidence="7">Catalyzes the oxidation of glucose 6-phosphate to 6-phosphogluconolactone.</text>
</comment>
<evidence type="ECO:0000256" key="4">
    <source>
        <dbReference type="ARBA" id="ARBA00022857"/>
    </source>
</evidence>
<feature type="binding site" evidence="7">
    <location>
        <position position="364"/>
    </location>
    <ligand>
        <name>substrate</name>
    </ligand>
</feature>
<dbReference type="EMBL" id="FOGK01000017">
    <property type="protein sequence ID" value="SER78655.1"/>
    <property type="molecule type" value="Genomic_DNA"/>
</dbReference>
<dbReference type="PANTHER" id="PTHR23429">
    <property type="entry name" value="GLUCOSE-6-PHOSPHATE 1-DEHYDROGENASE G6PD"/>
    <property type="match status" value="1"/>
</dbReference>
<sequence length="518" mass="59409">MCILYESFIIETNRYCESGANVMTQQALFIIFGGTGDLAYRKLYPSLFRLYEKGYLKDNFAVIGTARRPWTDDHYHEVVMNAVADDGHESDRTNSELARKFASHFYYQSHNVNDTEHYVALRNLADKLDEKYNLQGNRIYYLAMAPRFFGTIAAHLKSEKLITDHGYNRLIIEKPFGRDLKTAKELNDDISASFSEDQIYRIDHYLGKEAIQSIAALRFGNQVISSLWNKEHIDNIQITLAESLGVEERAGYYETAGALRDMVQNHILQIVSLLTMEKPSEYTASELRDRKVEALQNIKVYSKEEALNNFVRGQYGEDADRTQSDYRHEEGTDEQSQIETFVSGKLETKNKTLAGVPIYVRTGKRLARKSTQINVVFKNVQTNIFKATGADDSNLNQNVLTLFIEPDQGYRFDLNVKSGNQSYGIMPIHLDYHKTSAEKAKIPEAYEKLIHDALDGNRTNFAHWHEVAQAWRIVDVIRDAWDGEKADFPNYVSGSMGPQASQDLLKRDHRKWIFDATN</sequence>
<evidence type="ECO:0000256" key="5">
    <source>
        <dbReference type="ARBA" id="ARBA00023002"/>
    </source>
</evidence>
<dbReference type="Gene3D" id="3.40.50.720">
    <property type="entry name" value="NAD(P)-binding Rossmann-like Domain"/>
    <property type="match status" value="1"/>
</dbReference>
<dbReference type="InterPro" id="IPR036291">
    <property type="entry name" value="NAD(P)-bd_dom_sf"/>
</dbReference>
<proteinExistence type="inferred from homology"/>
<dbReference type="HAMAP" id="MF_00966">
    <property type="entry name" value="G6PD"/>
    <property type="match status" value="1"/>
</dbReference>
<comment type="caution">
    <text evidence="7">Lacks conserved residue(s) required for the propagation of feature annotation.</text>
</comment>
<evidence type="ECO:0000259" key="9">
    <source>
        <dbReference type="Pfam" id="PF02781"/>
    </source>
</evidence>
<evidence type="ECO:0000256" key="6">
    <source>
        <dbReference type="ARBA" id="ARBA00023277"/>
    </source>
</evidence>
<dbReference type="EC" id="1.1.1.49" evidence="7"/>
<dbReference type="PROSITE" id="PS00069">
    <property type="entry name" value="G6P_DEHYDROGENASE"/>
    <property type="match status" value="1"/>
</dbReference>
<keyword evidence="3 7" id="KW-0313">Glucose metabolism</keyword>
<dbReference type="PIRSF" id="PIRSF000110">
    <property type="entry name" value="G6PD"/>
    <property type="match status" value="1"/>
</dbReference>
<comment type="catalytic activity">
    <reaction evidence="7">
        <text>D-glucose 6-phosphate + NADP(+) = 6-phospho-D-glucono-1,5-lactone + NADPH + H(+)</text>
        <dbReference type="Rhea" id="RHEA:15841"/>
        <dbReference type="ChEBI" id="CHEBI:15378"/>
        <dbReference type="ChEBI" id="CHEBI:57783"/>
        <dbReference type="ChEBI" id="CHEBI:57955"/>
        <dbReference type="ChEBI" id="CHEBI:58349"/>
        <dbReference type="ChEBI" id="CHEBI:61548"/>
        <dbReference type="EC" id="1.1.1.49"/>
    </reaction>
</comment>
<evidence type="ECO:0000259" key="8">
    <source>
        <dbReference type="Pfam" id="PF00479"/>
    </source>
</evidence>
<feature type="binding site" evidence="7">
    <location>
        <position position="261"/>
    </location>
    <ligand>
        <name>substrate</name>
    </ligand>
</feature>
<comment type="pathway">
    <text evidence="1 7">Carbohydrate degradation; pentose phosphate pathway; D-ribulose 5-phosphate from D-glucose 6-phosphate (oxidative stage): step 1/3.</text>
</comment>
<comment type="similarity">
    <text evidence="2 7">Belongs to the glucose-6-phosphate dehydrogenase family.</text>
</comment>
<feature type="binding site" evidence="7">
    <location>
        <position position="67"/>
    </location>
    <ligand>
        <name>NADP(+)</name>
        <dbReference type="ChEBI" id="CHEBI:58349"/>
    </ligand>
</feature>
<organism evidence="10 11">
    <name type="scientific">Pediococcus ethanolidurans</name>
    <dbReference type="NCBI Taxonomy" id="319653"/>
    <lineage>
        <taxon>Bacteria</taxon>
        <taxon>Bacillati</taxon>
        <taxon>Bacillota</taxon>
        <taxon>Bacilli</taxon>
        <taxon>Lactobacillales</taxon>
        <taxon>Lactobacillaceae</taxon>
        <taxon>Pediococcus</taxon>
    </lineage>
</organism>
<evidence type="ECO:0000256" key="7">
    <source>
        <dbReference type="HAMAP-Rule" id="MF_00966"/>
    </source>
</evidence>
<keyword evidence="4 7" id="KW-0521">NADP</keyword>
<dbReference type="InterPro" id="IPR022674">
    <property type="entry name" value="G6P_DH_NAD-bd"/>
</dbReference>
<dbReference type="Pfam" id="PF02781">
    <property type="entry name" value="G6PD_C"/>
    <property type="match status" value="1"/>
</dbReference>
<feature type="binding site" evidence="7">
    <location>
        <position position="369"/>
    </location>
    <ligand>
        <name>substrate</name>
    </ligand>
</feature>